<feature type="signal peptide" evidence="2">
    <location>
        <begin position="1"/>
        <end position="27"/>
    </location>
</feature>
<dbReference type="InterPro" id="IPR023631">
    <property type="entry name" value="Amidase_dom"/>
</dbReference>
<name>A0A7W3Y4P7_9GAMM</name>
<dbReference type="AlphaFoldDB" id="A0A7W3Y4P7"/>
<dbReference type="Proteomes" id="UP000523196">
    <property type="component" value="Unassembled WGS sequence"/>
</dbReference>
<reference evidence="4 5" key="1">
    <citation type="submission" date="2020-08" db="EMBL/GenBank/DDBJ databases">
        <authorList>
            <person name="Xu S."/>
            <person name="Li A."/>
        </authorList>
    </citation>
    <scope>NUCLEOTIDE SEQUENCE [LARGE SCALE GENOMIC DNA]</scope>
    <source>
        <strain evidence="4 5">119BY6-57</strain>
    </source>
</reference>
<feature type="domain" description="Amidase" evidence="3">
    <location>
        <begin position="76"/>
        <end position="521"/>
    </location>
</feature>
<feature type="chain" id="PRO_5031530651" evidence="2">
    <location>
        <begin position="28"/>
        <end position="563"/>
    </location>
</feature>
<comment type="caution">
    <text evidence="4">The sequence shown here is derived from an EMBL/GenBank/DDBJ whole genome shotgun (WGS) entry which is preliminary data.</text>
</comment>
<dbReference type="PANTHER" id="PTHR42678:SF34">
    <property type="entry name" value="OS04G0183300 PROTEIN"/>
    <property type="match status" value="1"/>
</dbReference>
<gene>
    <name evidence="4" type="ORF">H4F98_03765</name>
</gene>
<proteinExistence type="predicted"/>
<keyword evidence="5" id="KW-1185">Reference proteome</keyword>
<dbReference type="GO" id="GO:0004040">
    <property type="term" value="F:amidase activity"/>
    <property type="evidence" value="ECO:0007669"/>
    <property type="project" value="UniProtKB-EC"/>
</dbReference>
<accession>A0A7W3Y4P7</accession>
<dbReference type="EMBL" id="JACHTF010000003">
    <property type="protein sequence ID" value="MBB1059683.1"/>
    <property type="molecule type" value="Genomic_DNA"/>
</dbReference>
<dbReference type="Pfam" id="PF01425">
    <property type="entry name" value="Amidase"/>
    <property type="match status" value="1"/>
</dbReference>
<evidence type="ECO:0000313" key="5">
    <source>
        <dbReference type="Proteomes" id="UP000523196"/>
    </source>
</evidence>
<evidence type="ECO:0000259" key="3">
    <source>
        <dbReference type="Pfam" id="PF01425"/>
    </source>
</evidence>
<evidence type="ECO:0000256" key="2">
    <source>
        <dbReference type="SAM" id="SignalP"/>
    </source>
</evidence>
<dbReference type="Gene3D" id="3.90.1300.10">
    <property type="entry name" value="Amidase signature (AS) domain"/>
    <property type="match status" value="1"/>
</dbReference>
<dbReference type="PANTHER" id="PTHR42678">
    <property type="entry name" value="AMIDASE"/>
    <property type="match status" value="1"/>
</dbReference>
<dbReference type="NCBIfam" id="NF005300">
    <property type="entry name" value="PRK06828.1"/>
    <property type="match status" value="1"/>
</dbReference>
<dbReference type="PROSITE" id="PS51257">
    <property type="entry name" value="PROKAR_LIPOPROTEIN"/>
    <property type="match status" value="1"/>
</dbReference>
<dbReference type="NCBIfam" id="NF006006">
    <property type="entry name" value="PRK08137.1"/>
    <property type="match status" value="1"/>
</dbReference>
<protein>
    <submittedName>
        <fullName evidence="4">Amidase</fullName>
        <ecNumber evidence="4">3.5.1.4</ecNumber>
    </submittedName>
</protein>
<feature type="region of interest" description="Disordered" evidence="1">
    <location>
        <begin position="22"/>
        <end position="41"/>
    </location>
</feature>
<sequence length="563" mass="58262">MRSMLATAGLLLLAACQPASEPGNVQAATPPADASPAPVATTPAAAAGMDGFVFAELDIQALQARMARGETSSQALTQAYLDRIAAIDDAGPTLNAVIEINPDALEEAAARDAQRKAGPVLGPLHGIPVLVKDNIDATPMVNSAGSLALAEHRPSRDAFLVERLRAAGAVILGKTNLSEWANFRSTRSSSGWSGRGGQTLNPYALDRSPCGSSAGTGSAISANLAAVGIGTETDGSIICPSAVAGLVGLKPTVGLVSRNGIIPISSSQDTAGPMTRSVADAAILLAAMAGRDDADAATGNSVGRAVFDYPAHLDPDALRGARIGLLRGSMGFHPDVDAALERAVEAMRAAGATVVDAEIPTAGEWRQAEFEVLLYEFKNGLEHYLRSHDAPVKTLDALMAYNQAHADTEMPWFGQELFEQARAKGPLNEEAYLDARREARRLAGEAGIDAALQAQELDALLVPATSPAWPIDPVLGDHFTGAGYGAAAVAGYPSLTVPMGQSHGLPIGLVFMGTAWSEPRLIALGHAYEQLSKARTPPRFLSTAALQPRVGENETAGAQGAGR</sequence>
<keyword evidence="4" id="KW-0378">Hydrolase</keyword>
<dbReference type="SUPFAM" id="SSF75304">
    <property type="entry name" value="Amidase signature (AS) enzymes"/>
    <property type="match status" value="1"/>
</dbReference>
<feature type="compositionally biased region" description="Low complexity" evidence="1">
    <location>
        <begin position="27"/>
        <end position="41"/>
    </location>
</feature>
<dbReference type="InterPro" id="IPR036928">
    <property type="entry name" value="AS_sf"/>
</dbReference>
<dbReference type="RefSeq" id="WP_182685301.1">
    <property type="nucleotide sequence ID" value="NZ_JACHTF010000003.1"/>
</dbReference>
<keyword evidence="2" id="KW-0732">Signal</keyword>
<organism evidence="4 5">
    <name type="scientific">Marilutibacter spongiae</name>
    <dbReference type="NCBI Taxonomy" id="2025720"/>
    <lineage>
        <taxon>Bacteria</taxon>
        <taxon>Pseudomonadati</taxon>
        <taxon>Pseudomonadota</taxon>
        <taxon>Gammaproteobacteria</taxon>
        <taxon>Lysobacterales</taxon>
        <taxon>Lysobacteraceae</taxon>
        <taxon>Marilutibacter</taxon>
    </lineage>
</organism>
<dbReference type="EC" id="3.5.1.4" evidence="4"/>
<evidence type="ECO:0000256" key="1">
    <source>
        <dbReference type="SAM" id="MobiDB-lite"/>
    </source>
</evidence>
<evidence type="ECO:0000313" key="4">
    <source>
        <dbReference type="EMBL" id="MBB1059683.1"/>
    </source>
</evidence>